<dbReference type="SUPFAM" id="SSF52540">
    <property type="entry name" value="P-loop containing nucleoside triphosphate hydrolases"/>
    <property type="match status" value="1"/>
</dbReference>
<proteinExistence type="inferred from homology"/>
<protein>
    <submittedName>
        <fullName evidence="5">Sulfotransferase 1C4</fullName>
    </submittedName>
</protein>
<evidence type="ECO:0000256" key="2">
    <source>
        <dbReference type="ARBA" id="ARBA00022679"/>
    </source>
</evidence>
<dbReference type="Proteomes" id="UP000085678">
    <property type="component" value="Unplaced"/>
</dbReference>
<dbReference type="OrthoDB" id="205623at2759"/>
<evidence type="ECO:0000256" key="1">
    <source>
        <dbReference type="ARBA" id="ARBA00005771"/>
    </source>
</evidence>
<dbReference type="InterPro" id="IPR027417">
    <property type="entry name" value="P-loop_NTPase"/>
</dbReference>
<dbReference type="PANTHER" id="PTHR11783">
    <property type="entry name" value="SULFOTRANSFERASE SULT"/>
    <property type="match status" value="1"/>
</dbReference>
<name>A0A1S3JX02_LINAN</name>
<dbReference type="GO" id="GO:0008146">
    <property type="term" value="F:sulfotransferase activity"/>
    <property type="evidence" value="ECO:0007669"/>
    <property type="project" value="InterPro"/>
</dbReference>
<keyword evidence="2" id="KW-0808">Transferase</keyword>
<dbReference type="Pfam" id="PF00685">
    <property type="entry name" value="Sulfotransfer_1"/>
    <property type="match status" value="1"/>
</dbReference>
<comment type="similarity">
    <text evidence="1">Belongs to the sulfotransferase 1 family.</text>
</comment>
<dbReference type="AlphaFoldDB" id="A0A1S3JX02"/>
<evidence type="ECO:0000313" key="5">
    <source>
        <dbReference type="RefSeq" id="XP_013414837.1"/>
    </source>
</evidence>
<dbReference type="InterPro" id="IPR000863">
    <property type="entry name" value="Sulfotransferase_dom"/>
</dbReference>
<reference evidence="5" key="1">
    <citation type="submission" date="2025-08" db="UniProtKB">
        <authorList>
            <consortium name="RefSeq"/>
        </authorList>
    </citation>
    <scope>IDENTIFICATION</scope>
    <source>
        <tissue evidence="5">Gonads</tissue>
    </source>
</reference>
<sequence>MAGEMINGMLLCRCRGHLWPTMELWPKGYDWNKWFEELDNNFAARPDDLYIASFPKSGHHWSFEFINMIYNGNADSVNKSKLENFFEMHEIREIEEMPSPRILMTHLPYDTMPQDVINKKCKIICIMRNPKDVCASHFNHVRGIAEYKYDGDWNHFFELFLKGEVENGPWLSHVKDWWTHCKDNPNVLFLKYEDMKHDLFANIKRVGEFLGKTYDDDLYRKMAENSNFDVMKKNAKAKELPGIFKTTDGTFFRKGKIGDWKNYFTVAQNERFDAVIEKELKDTGLKFQYE</sequence>
<dbReference type="GeneID" id="106176838"/>
<dbReference type="InParanoid" id="A0A1S3JX02"/>
<evidence type="ECO:0000313" key="4">
    <source>
        <dbReference type="Proteomes" id="UP000085678"/>
    </source>
</evidence>
<dbReference type="Gene3D" id="3.40.50.300">
    <property type="entry name" value="P-loop containing nucleotide triphosphate hydrolases"/>
    <property type="match status" value="1"/>
</dbReference>
<evidence type="ECO:0000259" key="3">
    <source>
        <dbReference type="Pfam" id="PF00685"/>
    </source>
</evidence>
<gene>
    <name evidence="5" type="primary">LOC106176838</name>
</gene>
<accession>A0A1S3JX02</accession>
<keyword evidence="4" id="KW-1185">Reference proteome</keyword>
<feature type="domain" description="Sulfotransferase" evidence="3">
    <location>
        <begin position="46"/>
        <end position="284"/>
    </location>
</feature>
<dbReference type="RefSeq" id="XP_013414837.1">
    <property type="nucleotide sequence ID" value="XM_013559383.2"/>
</dbReference>
<dbReference type="KEGG" id="lak:106176838"/>
<organism evidence="4 5">
    <name type="scientific">Lingula anatina</name>
    <name type="common">Brachiopod</name>
    <name type="synonym">Lingula unguis</name>
    <dbReference type="NCBI Taxonomy" id="7574"/>
    <lineage>
        <taxon>Eukaryota</taxon>
        <taxon>Metazoa</taxon>
        <taxon>Spiralia</taxon>
        <taxon>Lophotrochozoa</taxon>
        <taxon>Brachiopoda</taxon>
        <taxon>Linguliformea</taxon>
        <taxon>Lingulata</taxon>
        <taxon>Lingulida</taxon>
        <taxon>Linguloidea</taxon>
        <taxon>Lingulidae</taxon>
        <taxon>Lingula</taxon>
    </lineage>
</organism>